<organism evidence="2 3">
    <name type="scientific">Steinernema glaseri</name>
    <dbReference type="NCBI Taxonomy" id="37863"/>
    <lineage>
        <taxon>Eukaryota</taxon>
        <taxon>Metazoa</taxon>
        <taxon>Ecdysozoa</taxon>
        <taxon>Nematoda</taxon>
        <taxon>Chromadorea</taxon>
        <taxon>Rhabditida</taxon>
        <taxon>Tylenchina</taxon>
        <taxon>Panagrolaimomorpha</taxon>
        <taxon>Strongyloidoidea</taxon>
        <taxon>Steinernematidae</taxon>
        <taxon>Steinernema</taxon>
    </lineage>
</organism>
<protein>
    <submittedName>
        <fullName evidence="3">C2H2-type domain-containing protein</fullName>
    </submittedName>
</protein>
<proteinExistence type="predicted"/>
<feature type="region of interest" description="Disordered" evidence="1">
    <location>
        <begin position="1"/>
        <end position="27"/>
    </location>
</feature>
<dbReference type="WBParaSite" id="L893_g32619.t1">
    <property type="protein sequence ID" value="L893_g32619.t1"/>
    <property type="gene ID" value="L893_g32619"/>
</dbReference>
<name>A0A1I8A4K0_9BILA</name>
<evidence type="ECO:0000256" key="1">
    <source>
        <dbReference type="SAM" id="MobiDB-lite"/>
    </source>
</evidence>
<reference evidence="3" key="1">
    <citation type="submission" date="2016-11" db="UniProtKB">
        <authorList>
            <consortium name="WormBaseParasite"/>
        </authorList>
    </citation>
    <scope>IDENTIFICATION</scope>
</reference>
<accession>A0A1I8A4K0</accession>
<evidence type="ECO:0000313" key="3">
    <source>
        <dbReference type="WBParaSite" id="L893_g32619.t1"/>
    </source>
</evidence>
<sequence>MATPSSSPAAIGPSTSEDSAIDSESSVDSGGRFESFLQLETVGISTLCDLSLMKLSSEGEKPISEDSNYVCRLCTRLDSCVVRGAKLLSSRASRVHFVAHVLTYKALLRFESTEVLCPVCGTLVFTAEPGEPLIELELINHIESEHAKVILKELAPATLTPLQCDLLFGVSSEALGANVKLRRKNYAYCLLCHYDVFTRYRVPQAQHYFEWILEDHVTSHLSNVFDVNPDYAYHCSVCKSEPVFNGASCFLQHIFTHHRKKLDLACLNNNTEYLCRAYGNLYIRIFGILAPLAYKVVNGGILNPFDPPKYTRDEEKEDSCAIVKKIPDYRRKKKNKPTVVRIATSYINCERSECGHETVEEDDVALVKHMILHVKHDEHRMKHHKEGTTPVWCCPKADKIFTTGGLLMHFVSAHFYDNDKVDVILFNFLVTRCTDILRTIAKSCFGSRSISPFKVMALLIDLDVNDDTISLWMNKASNLTLNETFVELWANVVSSRNLDAEDADYICFSLPFIQSKGEEDDEILWLDNEGSALQRCEDSDLESVQSEEDTSQKCTVVPMFEIVVSVRRCRYELRGTFPAKKTTLVGTLQRKRRLNPKRMPVPESIVVELREGREIDPFNLNADDSEAVRLSDDSDIEVLPTPNRPTRCGRRPLYDNFCPSDSIRLTTSGQLSCFGIAMGQIASRTVRTKRTNKPHVHRVRTDSNNEKRNAHMKDKEATKKLDSALESFISDAMNSLMPEEMRNSVQCAIHEPSPPKLTLHELLMEQIEMESSTAETIAPTPKRGRPRKIETAG</sequence>
<dbReference type="Proteomes" id="UP000095287">
    <property type="component" value="Unplaced"/>
</dbReference>
<feature type="region of interest" description="Disordered" evidence="1">
    <location>
        <begin position="770"/>
        <end position="793"/>
    </location>
</feature>
<keyword evidence="2" id="KW-1185">Reference proteome</keyword>
<dbReference type="AlphaFoldDB" id="A0A1I8A4K0"/>
<evidence type="ECO:0000313" key="2">
    <source>
        <dbReference type="Proteomes" id="UP000095287"/>
    </source>
</evidence>